<dbReference type="NCBIfam" id="TIGR01203">
    <property type="entry name" value="HGPRTase"/>
    <property type="match status" value="1"/>
</dbReference>
<comment type="pathway">
    <text evidence="3 15">Purine metabolism; IMP biosynthesis via salvage pathway; IMP from hypoxanthine: step 1/1.</text>
</comment>
<dbReference type="PANTHER" id="PTHR43340:SF1">
    <property type="entry name" value="HYPOXANTHINE PHOSPHORIBOSYLTRANSFERASE"/>
    <property type="match status" value="1"/>
</dbReference>
<name>A0ABT0TNW3_9FLAO</name>
<evidence type="ECO:0000256" key="14">
    <source>
        <dbReference type="ARBA" id="ARBA00049402"/>
    </source>
</evidence>
<feature type="domain" description="Phosphoribosyltransferase" evidence="16">
    <location>
        <begin position="17"/>
        <end position="162"/>
    </location>
</feature>
<evidence type="ECO:0000256" key="8">
    <source>
        <dbReference type="ARBA" id="ARBA00022679"/>
    </source>
</evidence>
<sequence length="178" mass="20378">MEIKLHDKYFEPFISAQEIDFAIANLARQIEDDFLDDVPVFIGVLNGSFMVVSDLMKHYNGDCEVSFVKMASYEGTQTTNEVKQLIGLNQNLEGRTVVIVEDIVDTGNTVEELKHLFKEQNVKHFKIATLFFKPEAYKKDIKLDYVGIRIPNKFIVGFGLDYDGLGRNLKDVYQLSEK</sequence>
<keyword evidence="11 15" id="KW-0547">Nucleotide-binding</keyword>
<evidence type="ECO:0000256" key="11">
    <source>
        <dbReference type="ARBA" id="ARBA00022741"/>
    </source>
</evidence>
<keyword evidence="9 15" id="KW-0479">Metal-binding</keyword>
<evidence type="ECO:0000256" key="13">
    <source>
        <dbReference type="ARBA" id="ARBA00048811"/>
    </source>
</evidence>
<comment type="cofactor">
    <cofactor evidence="1 15">
        <name>Mg(2+)</name>
        <dbReference type="ChEBI" id="CHEBI:18420"/>
    </cofactor>
</comment>
<keyword evidence="10 15" id="KW-0660">Purine salvage</keyword>
<gene>
    <name evidence="17" type="primary">hpt</name>
    <name evidence="17" type="ORF">NAT50_07450</name>
</gene>
<dbReference type="EMBL" id="JAMLJM010000004">
    <property type="protein sequence ID" value="MCL9809193.1"/>
    <property type="molecule type" value="Genomic_DNA"/>
</dbReference>
<evidence type="ECO:0000256" key="9">
    <source>
        <dbReference type="ARBA" id="ARBA00022723"/>
    </source>
</evidence>
<keyword evidence="8 15" id="KW-0808">Transferase</keyword>
<dbReference type="RefSeq" id="WP_250592592.1">
    <property type="nucleotide sequence ID" value="NZ_JAMLJM010000004.1"/>
</dbReference>
<protein>
    <recommendedName>
        <fullName evidence="5 15">Hypoxanthine phosphoribosyltransferase</fullName>
        <ecNumber evidence="5 15">2.4.2.8</ecNumber>
    </recommendedName>
</protein>
<evidence type="ECO:0000259" key="16">
    <source>
        <dbReference type="Pfam" id="PF00156"/>
    </source>
</evidence>
<evidence type="ECO:0000256" key="5">
    <source>
        <dbReference type="ARBA" id="ARBA00011895"/>
    </source>
</evidence>
<dbReference type="PANTHER" id="PTHR43340">
    <property type="entry name" value="HYPOXANTHINE-GUANINE PHOSPHORIBOSYLTRANSFERASE"/>
    <property type="match status" value="1"/>
</dbReference>
<keyword evidence="7 15" id="KW-0328">Glycosyltransferase</keyword>
<proteinExistence type="inferred from homology"/>
<evidence type="ECO:0000313" key="17">
    <source>
        <dbReference type="EMBL" id="MCL9809193.1"/>
    </source>
</evidence>
<evidence type="ECO:0000256" key="7">
    <source>
        <dbReference type="ARBA" id="ARBA00022676"/>
    </source>
</evidence>
<dbReference type="Pfam" id="PF00156">
    <property type="entry name" value="Pribosyltran"/>
    <property type="match status" value="1"/>
</dbReference>
<keyword evidence="18" id="KW-1185">Reference proteome</keyword>
<dbReference type="InterPro" id="IPR000836">
    <property type="entry name" value="PRTase_dom"/>
</dbReference>
<keyword evidence="12 15" id="KW-0460">Magnesium</keyword>
<dbReference type="SUPFAM" id="SSF53271">
    <property type="entry name" value="PRTase-like"/>
    <property type="match status" value="1"/>
</dbReference>
<dbReference type="EC" id="2.4.2.8" evidence="5 15"/>
<comment type="caution">
    <text evidence="17">The sequence shown here is derived from an EMBL/GenBank/DDBJ whole genome shotgun (WGS) entry which is preliminary data.</text>
</comment>
<dbReference type="Gene3D" id="3.40.50.2020">
    <property type="match status" value="1"/>
</dbReference>
<organism evidence="17 18">
    <name type="scientific">Flavobacterium luminosum</name>
    <dbReference type="NCBI Taxonomy" id="2949086"/>
    <lineage>
        <taxon>Bacteria</taxon>
        <taxon>Pseudomonadati</taxon>
        <taxon>Bacteroidota</taxon>
        <taxon>Flavobacteriia</taxon>
        <taxon>Flavobacteriales</taxon>
        <taxon>Flavobacteriaceae</taxon>
        <taxon>Flavobacterium</taxon>
    </lineage>
</organism>
<reference evidence="17 18" key="1">
    <citation type="submission" date="2022-05" db="EMBL/GenBank/DDBJ databases">
        <title>Flavobacterium sp., isolated from activated sludge.</title>
        <authorList>
            <person name="Ran Q."/>
        </authorList>
    </citation>
    <scope>NUCLEOTIDE SEQUENCE [LARGE SCALE GENOMIC DNA]</scope>
    <source>
        <strain evidence="17 18">HXWNR70</strain>
    </source>
</reference>
<evidence type="ECO:0000313" key="18">
    <source>
        <dbReference type="Proteomes" id="UP001317191"/>
    </source>
</evidence>
<comment type="similarity">
    <text evidence="4 15">Belongs to the purine/pyrimidine phosphoribosyltransferase family.</text>
</comment>
<dbReference type="CDD" id="cd06223">
    <property type="entry name" value="PRTases_typeI"/>
    <property type="match status" value="1"/>
</dbReference>
<dbReference type="Proteomes" id="UP001317191">
    <property type="component" value="Unassembled WGS sequence"/>
</dbReference>
<evidence type="ECO:0000256" key="12">
    <source>
        <dbReference type="ARBA" id="ARBA00022842"/>
    </source>
</evidence>
<evidence type="ECO:0000256" key="1">
    <source>
        <dbReference type="ARBA" id="ARBA00001946"/>
    </source>
</evidence>
<dbReference type="GO" id="GO:0016757">
    <property type="term" value="F:glycosyltransferase activity"/>
    <property type="evidence" value="ECO:0007669"/>
    <property type="project" value="UniProtKB-KW"/>
</dbReference>
<comment type="subcellular location">
    <subcellularLocation>
        <location evidence="2 15">Cytoplasm</location>
    </subcellularLocation>
</comment>
<comment type="catalytic activity">
    <reaction evidence="13">
        <text>GMP + diphosphate = guanine + 5-phospho-alpha-D-ribose 1-diphosphate</text>
        <dbReference type="Rhea" id="RHEA:25424"/>
        <dbReference type="ChEBI" id="CHEBI:16235"/>
        <dbReference type="ChEBI" id="CHEBI:33019"/>
        <dbReference type="ChEBI" id="CHEBI:58017"/>
        <dbReference type="ChEBI" id="CHEBI:58115"/>
        <dbReference type="EC" id="2.4.2.8"/>
    </reaction>
    <physiologicalReaction direction="right-to-left" evidence="13">
        <dbReference type="Rhea" id="RHEA:25426"/>
    </physiologicalReaction>
</comment>
<dbReference type="InterPro" id="IPR005904">
    <property type="entry name" value="Hxn_phspho_trans"/>
</dbReference>
<evidence type="ECO:0000256" key="2">
    <source>
        <dbReference type="ARBA" id="ARBA00004496"/>
    </source>
</evidence>
<dbReference type="InterPro" id="IPR050408">
    <property type="entry name" value="HGPRT"/>
</dbReference>
<evidence type="ECO:0000256" key="6">
    <source>
        <dbReference type="ARBA" id="ARBA00022490"/>
    </source>
</evidence>
<accession>A0ABT0TNW3</accession>
<keyword evidence="6 15" id="KW-0963">Cytoplasm</keyword>
<comment type="catalytic activity">
    <reaction evidence="14">
        <text>IMP + diphosphate = hypoxanthine + 5-phospho-alpha-D-ribose 1-diphosphate</text>
        <dbReference type="Rhea" id="RHEA:17973"/>
        <dbReference type="ChEBI" id="CHEBI:17368"/>
        <dbReference type="ChEBI" id="CHEBI:33019"/>
        <dbReference type="ChEBI" id="CHEBI:58017"/>
        <dbReference type="ChEBI" id="CHEBI:58053"/>
        <dbReference type="EC" id="2.4.2.8"/>
    </reaction>
    <physiologicalReaction direction="right-to-left" evidence="14">
        <dbReference type="Rhea" id="RHEA:17975"/>
    </physiologicalReaction>
</comment>
<evidence type="ECO:0000256" key="3">
    <source>
        <dbReference type="ARBA" id="ARBA00004669"/>
    </source>
</evidence>
<dbReference type="InterPro" id="IPR029057">
    <property type="entry name" value="PRTase-like"/>
</dbReference>
<evidence type="ECO:0000256" key="10">
    <source>
        <dbReference type="ARBA" id="ARBA00022726"/>
    </source>
</evidence>
<evidence type="ECO:0000256" key="4">
    <source>
        <dbReference type="ARBA" id="ARBA00008391"/>
    </source>
</evidence>
<evidence type="ECO:0000256" key="15">
    <source>
        <dbReference type="RuleBase" id="RU364099"/>
    </source>
</evidence>